<evidence type="ECO:0000313" key="11">
    <source>
        <dbReference type="Proteomes" id="UP000095728"/>
    </source>
</evidence>
<comment type="similarity">
    <text evidence="2 8">Belongs to the metallo-dependent hydrolases superfamily. ATZ/TRZ family.</text>
</comment>
<keyword evidence="11" id="KW-1185">Reference proteome</keyword>
<comment type="cofactor">
    <cofactor evidence="8">
        <name>Zn(2+)</name>
        <dbReference type="ChEBI" id="CHEBI:29105"/>
    </cofactor>
    <text evidence="8">Binds 1 zinc ion per subunit.</text>
</comment>
<dbReference type="UniPathway" id="UPA00603">
    <property type="reaction ID" value="UER00660"/>
</dbReference>
<dbReference type="NCBIfam" id="TIGR02967">
    <property type="entry name" value="guan_deamin"/>
    <property type="match status" value="1"/>
</dbReference>
<name>A0A1E5RNY6_9ASCO</name>
<gene>
    <name evidence="10" type="ORF">AWRI3579_g592</name>
</gene>
<feature type="domain" description="Amidohydrolase-related" evidence="9">
    <location>
        <begin position="402"/>
        <end position="516"/>
    </location>
</feature>
<dbReference type="FunCoup" id="A0A1E5RNY6">
    <property type="interactions" value="147"/>
</dbReference>
<dbReference type="Proteomes" id="UP000095728">
    <property type="component" value="Unassembled WGS sequence"/>
</dbReference>
<keyword evidence="3 8" id="KW-0479">Metal-binding</keyword>
<dbReference type="PANTHER" id="PTHR11271">
    <property type="entry name" value="GUANINE DEAMINASE"/>
    <property type="match status" value="1"/>
</dbReference>
<dbReference type="STRING" id="56408.A0A1E5RNY6"/>
<evidence type="ECO:0000256" key="8">
    <source>
        <dbReference type="RuleBase" id="RU366009"/>
    </source>
</evidence>
<dbReference type="Pfam" id="PF01979">
    <property type="entry name" value="Amidohydro_1"/>
    <property type="match status" value="2"/>
</dbReference>
<evidence type="ECO:0000256" key="4">
    <source>
        <dbReference type="ARBA" id="ARBA00022801"/>
    </source>
</evidence>
<evidence type="ECO:0000256" key="6">
    <source>
        <dbReference type="ARBA" id="ARBA00051148"/>
    </source>
</evidence>
<dbReference type="EMBL" id="LPNM01000005">
    <property type="protein sequence ID" value="OEJ88592.1"/>
    <property type="molecule type" value="Genomic_DNA"/>
</dbReference>
<keyword evidence="5 8" id="KW-0862">Zinc</keyword>
<dbReference type="Gene3D" id="2.30.40.10">
    <property type="entry name" value="Urease, subunit C, domain 1"/>
    <property type="match status" value="1"/>
</dbReference>
<dbReference type="InterPro" id="IPR011059">
    <property type="entry name" value="Metal-dep_hydrolase_composite"/>
</dbReference>
<dbReference type="EC" id="3.5.4.3" evidence="8"/>
<evidence type="ECO:0000256" key="2">
    <source>
        <dbReference type="ARBA" id="ARBA00006745"/>
    </source>
</evidence>
<evidence type="ECO:0000256" key="1">
    <source>
        <dbReference type="ARBA" id="ARBA00004984"/>
    </source>
</evidence>
<dbReference type="GO" id="GO:0008892">
    <property type="term" value="F:guanine deaminase activity"/>
    <property type="evidence" value="ECO:0007669"/>
    <property type="project" value="UniProtKB-UniRule"/>
</dbReference>
<dbReference type="InterPro" id="IPR051607">
    <property type="entry name" value="Metallo-dep_hydrolases"/>
</dbReference>
<dbReference type="GO" id="GO:0006147">
    <property type="term" value="P:guanine catabolic process"/>
    <property type="evidence" value="ECO:0007669"/>
    <property type="project" value="UniProtKB-UniRule"/>
</dbReference>
<organism evidence="10 11">
    <name type="scientific">Hanseniaspora osmophila</name>
    <dbReference type="NCBI Taxonomy" id="56408"/>
    <lineage>
        <taxon>Eukaryota</taxon>
        <taxon>Fungi</taxon>
        <taxon>Dikarya</taxon>
        <taxon>Ascomycota</taxon>
        <taxon>Saccharomycotina</taxon>
        <taxon>Saccharomycetes</taxon>
        <taxon>Saccharomycodales</taxon>
        <taxon>Saccharomycodaceae</taxon>
        <taxon>Hanseniaspora</taxon>
    </lineage>
</organism>
<evidence type="ECO:0000256" key="7">
    <source>
        <dbReference type="ARBA" id="ARBA00056079"/>
    </source>
</evidence>
<dbReference type="Gene3D" id="3.20.20.140">
    <property type="entry name" value="Metal-dependent hydrolases"/>
    <property type="match status" value="1"/>
</dbReference>
<dbReference type="InterPro" id="IPR032466">
    <property type="entry name" value="Metal_Hydrolase"/>
</dbReference>
<reference evidence="11" key="1">
    <citation type="journal article" date="2016" name="Genome Announc.">
        <title>Genome sequences of three species of Hanseniaspora isolated from spontaneous wine fermentations.</title>
        <authorList>
            <person name="Sternes P.R."/>
            <person name="Lee D."/>
            <person name="Kutyna D.R."/>
            <person name="Borneman A.R."/>
        </authorList>
    </citation>
    <scope>NUCLEOTIDE SEQUENCE [LARGE SCALE GENOMIC DNA]</scope>
    <source>
        <strain evidence="11">AWRI3579</strain>
    </source>
</reference>
<proteinExistence type="inferred from homology"/>
<dbReference type="InterPro" id="IPR006680">
    <property type="entry name" value="Amidohydro-rel"/>
</dbReference>
<dbReference type="InParanoid" id="A0A1E5RNY6"/>
<evidence type="ECO:0000259" key="9">
    <source>
        <dbReference type="Pfam" id="PF01979"/>
    </source>
</evidence>
<comment type="catalytic activity">
    <reaction evidence="6 8">
        <text>guanine + H2O + H(+) = xanthine + NH4(+)</text>
        <dbReference type="Rhea" id="RHEA:14665"/>
        <dbReference type="ChEBI" id="CHEBI:15377"/>
        <dbReference type="ChEBI" id="CHEBI:15378"/>
        <dbReference type="ChEBI" id="CHEBI:16235"/>
        <dbReference type="ChEBI" id="CHEBI:17712"/>
        <dbReference type="ChEBI" id="CHEBI:28938"/>
        <dbReference type="EC" id="3.5.4.3"/>
    </reaction>
</comment>
<dbReference type="PANTHER" id="PTHR11271:SF6">
    <property type="entry name" value="GUANINE DEAMINASE"/>
    <property type="match status" value="1"/>
</dbReference>
<accession>A0A1E5RNY6</accession>
<protein>
    <recommendedName>
        <fullName evidence="8">Guanine deaminase</fullName>
        <shortName evidence="8">Guanase</shortName>
        <ecNumber evidence="8">3.5.4.3</ecNumber>
    </recommendedName>
    <alternativeName>
        <fullName evidence="8">Guanine aminohydrolase</fullName>
    </alternativeName>
</protein>
<sequence>MKRQTPEFIVFAGTFVDTPKLNELRIREKCCVGVDMRKAIKGSIVFIHENSCNFDNPIQDAMEYDGNLQEENIKVIQNKDIDQSNNENNNTKFFFPGFVDTHCHASQYPNAGIFGKTTLLDWLNKYTFPLEKSLQDLNIANKVYTKVIQKTLSHGTTTIAYYATIDLKSSILLAELCSQYGQRAYIGKVCMDRNSPDYYTETVDDCMESMENFLKYLSKVLNDGKIKPIVTPRFAPSCSDELMQKLGELSLNGNSNDTDNQQFEKIHVQTHLSENKEEIEWVHRLFPNIQSYTHVYDHFNLLHEKTVLAHCIHLSEEEANLIKLRKSGISHCPISNSSITSGECKVRWLLDKKIKVSLGTDLSGGYSPSILDTARQALLVSRHVAMKYDSLNHSMENECSKKGLEKGLKKYSEKYSKEHYKLSSKEVLYLATMGGAQCLDMENEIGSFEVGKQFDCQLIDLNCENSNVDVFNWQFVKSEEIDKEKELEKFNDLIDKWLFNGDDRNTTRVWIQGKQVISKA</sequence>
<dbReference type="InterPro" id="IPR014311">
    <property type="entry name" value="Guanine_deaminase"/>
</dbReference>
<dbReference type="SUPFAM" id="SSF51556">
    <property type="entry name" value="Metallo-dependent hydrolases"/>
    <property type="match status" value="1"/>
</dbReference>
<keyword evidence="4 8" id="KW-0378">Hydrolase</keyword>
<dbReference type="GO" id="GO:0008270">
    <property type="term" value="F:zinc ion binding"/>
    <property type="evidence" value="ECO:0007669"/>
    <property type="project" value="UniProtKB-UniRule"/>
</dbReference>
<comment type="function">
    <text evidence="7 8">Catalyzes the hydrolytic deamination of guanine, producing xanthine and ammonia.</text>
</comment>
<feature type="domain" description="Amidohydrolase-related" evidence="9">
    <location>
        <begin position="95"/>
        <end position="388"/>
    </location>
</feature>
<dbReference type="OrthoDB" id="194468at2759"/>
<dbReference type="FunFam" id="3.20.20.140:FF:000022">
    <property type="entry name" value="Guanine deaminase"/>
    <property type="match status" value="1"/>
</dbReference>
<comment type="caution">
    <text evidence="10">The sequence shown here is derived from an EMBL/GenBank/DDBJ whole genome shotgun (WGS) entry which is preliminary data.</text>
</comment>
<evidence type="ECO:0000256" key="3">
    <source>
        <dbReference type="ARBA" id="ARBA00022723"/>
    </source>
</evidence>
<comment type="pathway">
    <text evidence="1 8">Purine metabolism; guanine degradation; xanthine from guanine: step 1/1.</text>
</comment>
<dbReference type="AlphaFoldDB" id="A0A1E5RNY6"/>
<dbReference type="GO" id="GO:0005829">
    <property type="term" value="C:cytosol"/>
    <property type="evidence" value="ECO:0007669"/>
    <property type="project" value="TreeGrafter"/>
</dbReference>
<evidence type="ECO:0000313" key="10">
    <source>
        <dbReference type="EMBL" id="OEJ88592.1"/>
    </source>
</evidence>
<evidence type="ECO:0000256" key="5">
    <source>
        <dbReference type="ARBA" id="ARBA00022833"/>
    </source>
</evidence>